<dbReference type="EMBL" id="FOAD01000014">
    <property type="protein sequence ID" value="SEM00253.1"/>
    <property type="molecule type" value="Genomic_DNA"/>
</dbReference>
<protein>
    <submittedName>
        <fullName evidence="1">Uncharacterized protein</fullName>
    </submittedName>
</protein>
<dbReference type="AlphaFoldDB" id="A0A1H7UTG5"/>
<gene>
    <name evidence="1" type="ORF">SAMN04488691_11431</name>
</gene>
<accession>A0A1H7UTG5</accession>
<evidence type="ECO:0000313" key="2">
    <source>
        <dbReference type="Proteomes" id="UP000183894"/>
    </source>
</evidence>
<dbReference type="Proteomes" id="UP000183894">
    <property type="component" value="Unassembled WGS sequence"/>
</dbReference>
<name>A0A1H7UTG5_HALLR</name>
<proteinExistence type="predicted"/>
<sequence length="130" mass="14216">MAASSGCVRLEGYSGGRLTVFELDSIPQNADAVKQSHRIVQSSPVIQQGIQNLDDEAIVEIELTRAEFRSVSSNLNELPYYDRSKDMGSLPSGYYVSLDKSVACLVLQAYCSDVPGVAMEREGFDNCLTE</sequence>
<evidence type="ECO:0000313" key="1">
    <source>
        <dbReference type="EMBL" id="SEM00253.1"/>
    </source>
</evidence>
<organism evidence="1 2">
    <name type="scientific">Haloferax larsenii</name>
    <dbReference type="NCBI Taxonomy" id="302484"/>
    <lineage>
        <taxon>Archaea</taxon>
        <taxon>Methanobacteriati</taxon>
        <taxon>Methanobacteriota</taxon>
        <taxon>Stenosarchaea group</taxon>
        <taxon>Halobacteria</taxon>
        <taxon>Halobacteriales</taxon>
        <taxon>Haloferacaceae</taxon>
        <taxon>Haloferax</taxon>
    </lineage>
</organism>
<reference evidence="1 2" key="1">
    <citation type="submission" date="2016-10" db="EMBL/GenBank/DDBJ databases">
        <authorList>
            <person name="de Groot N.N."/>
        </authorList>
    </citation>
    <scope>NUCLEOTIDE SEQUENCE [LARGE SCALE GENOMIC DNA]</scope>
    <source>
        <strain evidence="1 2">CDM_5</strain>
    </source>
</reference>